<reference evidence="9" key="1">
    <citation type="journal article" date="2014" name="Int. J. Syst. Evol. Microbiol.">
        <title>Complete genome sequence of Corynebacterium casei LMG S-19264T (=DSM 44701T), isolated from a smear-ripened cheese.</title>
        <authorList>
            <consortium name="US DOE Joint Genome Institute (JGI-PGF)"/>
            <person name="Walter F."/>
            <person name="Albersmeier A."/>
            <person name="Kalinowski J."/>
            <person name="Ruckert C."/>
        </authorList>
    </citation>
    <scope>NUCLEOTIDE SEQUENCE</scope>
    <source>
        <strain evidence="9">CGMCC 1.16134</strain>
    </source>
</reference>
<keyword evidence="3" id="KW-1003">Cell membrane</keyword>
<organism evidence="9 10">
    <name type="scientific">Paenibacillus albidus</name>
    <dbReference type="NCBI Taxonomy" id="2041023"/>
    <lineage>
        <taxon>Bacteria</taxon>
        <taxon>Bacillati</taxon>
        <taxon>Bacillota</taxon>
        <taxon>Bacilli</taxon>
        <taxon>Bacillales</taxon>
        <taxon>Paenibacillaceae</taxon>
        <taxon>Paenibacillus</taxon>
    </lineage>
</organism>
<evidence type="ECO:0000256" key="5">
    <source>
        <dbReference type="ARBA" id="ARBA00022989"/>
    </source>
</evidence>
<feature type="transmembrane region" description="Helical" evidence="7">
    <location>
        <begin position="271"/>
        <end position="289"/>
    </location>
</feature>
<feature type="transmembrane region" description="Helical" evidence="7">
    <location>
        <begin position="75"/>
        <end position="99"/>
    </location>
</feature>
<feature type="transmembrane region" description="Helical" evidence="7">
    <location>
        <begin position="15"/>
        <end position="43"/>
    </location>
</feature>
<dbReference type="InterPro" id="IPR000515">
    <property type="entry name" value="MetI-like"/>
</dbReference>
<sequence>MKKLRRTGIHDNHPVGYLFIAPSILGITLFYLVPALMSLVMMFTDYSFMSKGDIQFIGLDNFRRLAGDASFHNSVLMTLIFLLTVPVSLIVAFPIAYILNQSVYWTKLLRTLFFLPYIMNGVAIAFVWMLLFHPSMGPINGALKMIGIESPPGWLSGTDTAIYAVCIIQIWIMVGYNMIIYLASLQEVPKELLEAATIDGARLWHSIRYITVPLVSPTTFLLLITGFISAIKTFGIIQATTAGGPGEATNVLSLYIYKTAFRYYEMGYASAISWMLFAIVMLVMLLNWAGQRRWVHY</sequence>
<dbReference type="Proteomes" id="UP000637643">
    <property type="component" value="Unassembled WGS sequence"/>
</dbReference>
<dbReference type="PROSITE" id="PS50928">
    <property type="entry name" value="ABC_TM1"/>
    <property type="match status" value="1"/>
</dbReference>
<accession>A0A917FMV0</accession>
<comment type="subcellular location">
    <subcellularLocation>
        <location evidence="1 7">Cell membrane</location>
        <topology evidence="1 7">Multi-pass membrane protein</topology>
    </subcellularLocation>
</comment>
<dbReference type="CDD" id="cd06261">
    <property type="entry name" value="TM_PBP2"/>
    <property type="match status" value="1"/>
</dbReference>
<dbReference type="PANTHER" id="PTHR30193:SF37">
    <property type="entry name" value="INNER MEMBRANE ABC TRANSPORTER PERMEASE PROTEIN YCJO"/>
    <property type="match status" value="1"/>
</dbReference>
<comment type="caution">
    <text evidence="9">The sequence shown here is derived from an EMBL/GenBank/DDBJ whole genome shotgun (WGS) entry which is preliminary data.</text>
</comment>
<dbReference type="Pfam" id="PF00528">
    <property type="entry name" value="BPD_transp_1"/>
    <property type="match status" value="1"/>
</dbReference>
<evidence type="ECO:0000256" key="4">
    <source>
        <dbReference type="ARBA" id="ARBA00022692"/>
    </source>
</evidence>
<dbReference type="PANTHER" id="PTHR30193">
    <property type="entry name" value="ABC TRANSPORTER PERMEASE PROTEIN"/>
    <property type="match status" value="1"/>
</dbReference>
<feature type="transmembrane region" description="Helical" evidence="7">
    <location>
        <begin position="111"/>
        <end position="131"/>
    </location>
</feature>
<evidence type="ECO:0000313" key="9">
    <source>
        <dbReference type="EMBL" id="GGF90462.1"/>
    </source>
</evidence>
<evidence type="ECO:0000256" key="2">
    <source>
        <dbReference type="ARBA" id="ARBA00022448"/>
    </source>
</evidence>
<proteinExistence type="inferred from homology"/>
<evidence type="ECO:0000256" key="1">
    <source>
        <dbReference type="ARBA" id="ARBA00004651"/>
    </source>
</evidence>
<keyword evidence="10" id="KW-1185">Reference proteome</keyword>
<evidence type="ECO:0000256" key="7">
    <source>
        <dbReference type="RuleBase" id="RU363032"/>
    </source>
</evidence>
<keyword evidence="6 7" id="KW-0472">Membrane</keyword>
<keyword evidence="5 7" id="KW-1133">Transmembrane helix</keyword>
<dbReference type="GO" id="GO:0005886">
    <property type="term" value="C:plasma membrane"/>
    <property type="evidence" value="ECO:0007669"/>
    <property type="project" value="UniProtKB-SubCell"/>
</dbReference>
<comment type="similarity">
    <text evidence="7">Belongs to the binding-protein-dependent transport system permease family.</text>
</comment>
<dbReference type="InterPro" id="IPR035906">
    <property type="entry name" value="MetI-like_sf"/>
</dbReference>
<keyword evidence="4 7" id="KW-0812">Transmembrane</keyword>
<feature type="transmembrane region" description="Helical" evidence="7">
    <location>
        <begin position="209"/>
        <end position="231"/>
    </location>
</feature>
<feature type="transmembrane region" description="Helical" evidence="7">
    <location>
        <begin position="161"/>
        <end position="183"/>
    </location>
</feature>
<dbReference type="SUPFAM" id="SSF161098">
    <property type="entry name" value="MetI-like"/>
    <property type="match status" value="1"/>
</dbReference>
<feature type="domain" description="ABC transmembrane type-1" evidence="8">
    <location>
        <begin position="74"/>
        <end position="287"/>
    </location>
</feature>
<evidence type="ECO:0000256" key="3">
    <source>
        <dbReference type="ARBA" id="ARBA00022475"/>
    </source>
</evidence>
<dbReference type="EMBL" id="BMKR01000017">
    <property type="protein sequence ID" value="GGF90462.1"/>
    <property type="molecule type" value="Genomic_DNA"/>
</dbReference>
<name>A0A917FMV0_9BACL</name>
<evidence type="ECO:0000259" key="8">
    <source>
        <dbReference type="PROSITE" id="PS50928"/>
    </source>
</evidence>
<dbReference type="RefSeq" id="WP_229696239.1">
    <property type="nucleotide sequence ID" value="NZ_BMKR01000017.1"/>
</dbReference>
<evidence type="ECO:0000313" key="10">
    <source>
        <dbReference type="Proteomes" id="UP000637643"/>
    </source>
</evidence>
<evidence type="ECO:0000256" key="6">
    <source>
        <dbReference type="ARBA" id="ARBA00023136"/>
    </source>
</evidence>
<protein>
    <submittedName>
        <fullName evidence="9">ABC transporter permease</fullName>
    </submittedName>
</protein>
<dbReference type="InterPro" id="IPR051393">
    <property type="entry name" value="ABC_transporter_permease"/>
</dbReference>
<reference evidence="9" key="2">
    <citation type="submission" date="2020-09" db="EMBL/GenBank/DDBJ databases">
        <authorList>
            <person name="Sun Q."/>
            <person name="Zhou Y."/>
        </authorList>
    </citation>
    <scope>NUCLEOTIDE SEQUENCE</scope>
    <source>
        <strain evidence="9">CGMCC 1.16134</strain>
    </source>
</reference>
<dbReference type="AlphaFoldDB" id="A0A917FMV0"/>
<dbReference type="GO" id="GO:0055085">
    <property type="term" value="P:transmembrane transport"/>
    <property type="evidence" value="ECO:0007669"/>
    <property type="project" value="InterPro"/>
</dbReference>
<keyword evidence="2 7" id="KW-0813">Transport</keyword>
<gene>
    <name evidence="9" type="ORF">GCM10010912_39510</name>
</gene>
<dbReference type="Gene3D" id="1.10.3720.10">
    <property type="entry name" value="MetI-like"/>
    <property type="match status" value="1"/>
</dbReference>